<dbReference type="RefSeq" id="WP_255332935.1">
    <property type="nucleotide sequence ID" value="NZ_VOTZ01000017.1"/>
</dbReference>
<keyword evidence="6" id="KW-1185">Reference proteome</keyword>
<evidence type="ECO:0000256" key="3">
    <source>
        <dbReference type="ARBA" id="ARBA00022694"/>
    </source>
</evidence>
<keyword evidence="5" id="KW-0489">Methyltransferase</keyword>
<dbReference type="SUPFAM" id="SSF53335">
    <property type="entry name" value="S-adenosyl-L-methionine-dependent methyltransferases"/>
    <property type="match status" value="1"/>
</dbReference>
<reference evidence="5 6" key="1">
    <citation type="submission" date="2019-08" db="EMBL/GenBank/DDBJ databases">
        <authorList>
            <person name="Chen S.-C."/>
            <person name="Lai M.-C."/>
            <person name="You Y.-T."/>
        </authorList>
    </citation>
    <scope>NUCLEOTIDE SEQUENCE [LARGE SCALE GENOMIC DNA]</scope>
    <source>
        <strain evidence="5 6">P2F9704a</strain>
    </source>
</reference>
<keyword evidence="2" id="KW-0949">S-adenosyl-L-methionine</keyword>
<keyword evidence="1" id="KW-0808">Transferase</keyword>
<protein>
    <submittedName>
        <fullName evidence="5">SAM-dependent methyltransferase</fullName>
    </submittedName>
</protein>
<dbReference type="InterPro" id="IPR029063">
    <property type="entry name" value="SAM-dependent_MTases_sf"/>
</dbReference>
<evidence type="ECO:0000259" key="4">
    <source>
        <dbReference type="PROSITE" id="PS51684"/>
    </source>
</evidence>
<dbReference type="EMBL" id="VOTZ01000017">
    <property type="protein sequence ID" value="MCQ1538975.1"/>
    <property type="molecule type" value="Genomic_DNA"/>
</dbReference>
<dbReference type="Gene3D" id="3.40.50.150">
    <property type="entry name" value="Vaccinia Virus protein VP39"/>
    <property type="match status" value="1"/>
</dbReference>
<dbReference type="GO" id="GO:0006400">
    <property type="term" value="P:tRNA modification"/>
    <property type="evidence" value="ECO:0007669"/>
    <property type="project" value="UniProtKB-ARBA"/>
</dbReference>
<dbReference type="Proteomes" id="UP001524383">
    <property type="component" value="Unassembled WGS sequence"/>
</dbReference>
<dbReference type="AlphaFoldDB" id="A0ABD4TMB0"/>
<name>A0ABD4TMB0_9EURY</name>
<dbReference type="Pfam" id="PF02475">
    <property type="entry name" value="TRM5-TYW2_MTfase"/>
    <property type="match status" value="1"/>
</dbReference>
<dbReference type="InterPro" id="IPR056743">
    <property type="entry name" value="TRM5-TYW2-like_MTfase"/>
</dbReference>
<dbReference type="InterPro" id="IPR030382">
    <property type="entry name" value="MeTrfase_TRM5/TYW2"/>
</dbReference>
<dbReference type="PANTHER" id="PTHR23245">
    <property type="entry name" value="TRNA METHYLTRANSFERASE"/>
    <property type="match status" value="1"/>
</dbReference>
<organism evidence="5 6">
    <name type="scientific">Methanocalculus taiwanensis</name>
    <dbReference type="NCBI Taxonomy" id="106207"/>
    <lineage>
        <taxon>Archaea</taxon>
        <taxon>Methanobacteriati</taxon>
        <taxon>Methanobacteriota</taxon>
        <taxon>Stenosarchaea group</taxon>
        <taxon>Methanomicrobia</taxon>
        <taxon>Methanomicrobiales</taxon>
        <taxon>Methanocalculaceae</taxon>
        <taxon>Methanocalculus</taxon>
    </lineage>
</organism>
<keyword evidence="3" id="KW-0819">tRNA processing</keyword>
<evidence type="ECO:0000313" key="5">
    <source>
        <dbReference type="EMBL" id="MCQ1538975.1"/>
    </source>
</evidence>
<proteinExistence type="predicted"/>
<comment type="caution">
    <text evidence="5">The sequence shown here is derived from an EMBL/GenBank/DDBJ whole genome shotgun (WGS) entry which is preliminary data.</text>
</comment>
<feature type="domain" description="SAM-dependent methyltransferase TRM5/TYW2-type" evidence="4">
    <location>
        <begin position="57"/>
        <end position="291"/>
    </location>
</feature>
<accession>A0ABD4TMB0</accession>
<sequence>MRAKILSADELSALPGYVWVDRSHRPYRDGDIIYVPVQEGEPYDTIIPDRRRRGRGYQRLGDTILFHGKRPTPDDIDDILSREEPECILFIPGHSGSLRIPSYEVIRGMPHEVLHRECGISYRLDPSKVMFSQGNRGEKDRIRSQVSSSGKKERIADMFAGIGYFTLPAAVSGGYVHAMEKNPDSYQYLLRNIRENDLSDQVVPACGDCRDLLSGIYDRVIMGHFDAADYLECLTPHVHYGSIIHLHTVNPDSDHIKALLSEDGFEAEITVHRIKKYAPRIWHSVMDVVIR</sequence>
<dbReference type="GO" id="GO:0008168">
    <property type="term" value="F:methyltransferase activity"/>
    <property type="evidence" value="ECO:0007669"/>
    <property type="project" value="UniProtKB-KW"/>
</dbReference>
<evidence type="ECO:0000256" key="1">
    <source>
        <dbReference type="ARBA" id="ARBA00022679"/>
    </source>
</evidence>
<evidence type="ECO:0000313" key="6">
    <source>
        <dbReference type="Proteomes" id="UP001524383"/>
    </source>
</evidence>
<dbReference type="PROSITE" id="PS51684">
    <property type="entry name" value="SAM_MT_TRM5_TYW2"/>
    <property type="match status" value="1"/>
</dbReference>
<evidence type="ECO:0000256" key="2">
    <source>
        <dbReference type="ARBA" id="ARBA00022691"/>
    </source>
</evidence>
<dbReference type="GO" id="GO:0032259">
    <property type="term" value="P:methylation"/>
    <property type="evidence" value="ECO:0007669"/>
    <property type="project" value="UniProtKB-KW"/>
</dbReference>
<gene>
    <name evidence="5" type="ORF">FTO68_08280</name>
</gene>
<dbReference type="CDD" id="cd02440">
    <property type="entry name" value="AdoMet_MTases"/>
    <property type="match status" value="1"/>
</dbReference>